<reference evidence="1 2" key="1">
    <citation type="journal article" date="2021" name="Nat. Plants">
        <title>The Taxus genome provides insights into paclitaxel biosynthesis.</title>
        <authorList>
            <person name="Xiong X."/>
            <person name="Gou J."/>
            <person name="Liao Q."/>
            <person name="Li Y."/>
            <person name="Zhou Q."/>
            <person name="Bi G."/>
            <person name="Li C."/>
            <person name="Du R."/>
            <person name="Wang X."/>
            <person name="Sun T."/>
            <person name="Guo L."/>
            <person name="Liang H."/>
            <person name="Lu P."/>
            <person name="Wu Y."/>
            <person name="Zhang Z."/>
            <person name="Ro D.K."/>
            <person name="Shang Y."/>
            <person name="Huang S."/>
            <person name="Yan J."/>
        </authorList>
    </citation>
    <scope>NUCLEOTIDE SEQUENCE [LARGE SCALE GENOMIC DNA]</scope>
    <source>
        <strain evidence="1">Ta-2019</strain>
    </source>
</reference>
<name>A0AA38CLK1_TAXCH</name>
<evidence type="ECO:0000313" key="1">
    <source>
        <dbReference type="EMBL" id="KAH9302555.1"/>
    </source>
</evidence>
<sequence>AFDKKFAYYLRDKNPGTLRQTFTMTLQIENNIKVVGKPPKREGVKLINPEKPPTSKSVDIQEVVRTLDKAVKVISYKLAREEKGIGQ</sequence>
<feature type="non-terminal residue" evidence="1">
    <location>
        <position position="87"/>
    </location>
</feature>
<feature type="non-terminal residue" evidence="1">
    <location>
        <position position="1"/>
    </location>
</feature>
<protein>
    <submittedName>
        <fullName evidence="1">Uncharacterized protein</fullName>
    </submittedName>
</protein>
<comment type="caution">
    <text evidence="1">The sequence shown here is derived from an EMBL/GenBank/DDBJ whole genome shotgun (WGS) entry which is preliminary data.</text>
</comment>
<keyword evidence="2" id="KW-1185">Reference proteome</keyword>
<proteinExistence type="predicted"/>
<dbReference type="AlphaFoldDB" id="A0AA38CLK1"/>
<dbReference type="EMBL" id="JAHRHJ020000009">
    <property type="protein sequence ID" value="KAH9302555.1"/>
    <property type="molecule type" value="Genomic_DNA"/>
</dbReference>
<accession>A0AA38CLK1</accession>
<gene>
    <name evidence="1" type="ORF">KI387_014138</name>
</gene>
<dbReference type="Proteomes" id="UP000824469">
    <property type="component" value="Unassembled WGS sequence"/>
</dbReference>
<evidence type="ECO:0000313" key="2">
    <source>
        <dbReference type="Proteomes" id="UP000824469"/>
    </source>
</evidence>
<organism evidence="1 2">
    <name type="scientific">Taxus chinensis</name>
    <name type="common">Chinese yew</name>
    <name type="synonym">Taxus wallichiana var. chinensis</name>
    <dbReference type="NCBI Taxonomy" id="29808"/>
    <lineage>
        <taxon>Eukaryota</taxon>
        <taxon>Viridiplantae</taxon>
        <taxon>Streptophyta</taxon>
        <taxon>Embryophyta</taxon>
        <taxon>Tracheophyta</taxon>
        <taxon>Spermatophyta</taxon>
        <taxon>Pinopsida</taxon>
        <taxon>Pinidae</taxon>
        <taxon>Conifers II</taxon>
        <taxon>Cupressales</taxon>
        <taxon>Taxaceae</taxon>
        <taxon>Taxus</taxon>
    </lineage>
</organism>